<dbReference type="InterPro" id="IPR003789">
    <property type="entry name" value="Asn/Gln_tRNA_amidoTrase-B-like"/>
</dbReference>
<reference evidence="2 3" key="1">
    <citation type="journal article" date="2018" name="Evol. Lett.">
        <title>Horizontal gene cluster transfer increased hallucinogenic mushroom diversity.</title>
        <authorList>
            <person name="Reynolds H.T."/>
            <person name="Vijayakumar V."/>
            <person name="Gluck-Thaler E."/>
            <person name="Korotkin H.B."/>
            <person name="Matheny P.B."/>
            <person name="Slot J.C."/>
        </authorList>
    </citation>
    <scope>NUCLEOTIDE SEQUENCE [LARGE SCALE GENOMIC DNA]</scope>
    <source>
        <strain evidence="2 3">SRW20</strain>
    </source>
</reference>
<dbReference type="Gene3D" id="1.10.1510.10">
    <property type="entry name" value="Uncharacterised protein YqeY/AIM41 PF09424, N-terminal domain"/>
    <property type="match status" value="1"/>
</dbReference>
<dbReference type="Pfam" id="PF09424">
    <property type="entry name" value="YqeY"/>
    <property type="match status" value="1"/>
</dbReference>
<dbReference type="Proteomes" id="UP000284706">
    <property type="component" value="Unassembled WGS sequence"/>
</dbReference>
<dbReference type="OrthoDB" id="538640at2759"/>
<protein>
    <recommendedName>
        <fullName evidence="1">Altered inheritance of mitochondria protein 41</fullName>
    </recommendedName>
</protein>
<dbReference type="InterPro" id="IPR019004">
    <property type="entry name" value="YqeY/Aim41"/>
</dbReference>
<dbReference type="SUPFAM" id="SSF89095">
    <property type="entry name" value="GatB/YqeY motif"/>
    <property type="match status" value="1"/>
</dbReference>
<accession>A0A409VFG3</accession>
<dbReference type="PANTHER" id="PTHR28055:SF1">
    <property type="entry name" value="ALTERED INHERITANCE OF MITOCHONDRIA PROTEIN 41, MITOCHONDRIAL"/>
    <property type="match status" value="1"/>
</dbReference>
<dbReference type="AlphaFoldDB" id="A0A409VFG3"/>
<keyword evidence="3" id="KW-1185">Reference proteome</keyword>
<evidence type="ECO:0000313" key="2">
    <source>
        <dbReference type="EMBL" id="PPQ64998.1"/>
    </source>
</evidence>
<comment type="caution">
    <text evidence="2">The sequence shown here is derived from an EMBL/GenBank/DDBJ whole genome shotgun (WGS) entry which is preliminary data.</text>
</comment>
<organism evidence="2 3">
    <name type="scientific">Gymnopilus dilepis</name>
    <dbReference type="NCBI Taxonomy" id="231916"/>
    <lineage>
        <taxon>Eukaryota</taxon>
        <taxon>Fungi</taxon>
        <taxon>Dikarya</taxon>
        <taxon>Basidiomycota</taxon>
        <taxon>Agaricomycotina</taxon>
        <taxon>Agaricomycetes</taxon>
        <taxon>Agaricomycetidae</taxon>
        <taxon>Agaricales</taxon>
        <taxon>Agaricineae</taxon>
        <taxon>Hymenogastraceae</taxon>
        <taxon>Gymnopilus</taxon>
    </lineage>
</organism>
<evidence type="ECO:0000313" key="3">
    <source>
        <dbReference type="Proteomes" id="UP000284706"/>
    </source>
</evidence>
<name>A0A409VFG3_9AGAR</name>
<proteinExistence type="inferred from homology"/>
<sequence>MAAFLRRVPNIRSFAVRLYSVSAPPADLRASLQNAIKAAMKSRDTNTSMTLRSVMSEINSAEKASNSELSASTTANIVRKAIQRRAEAAQKFQEASRPDLAEKEQKEVEILSKFLPPLLSSADIDTHVTAILDSLPAGTDLKKSSGLIFKEFYSRVDKSTVDPTLVKERTQSLVNAKLSS</sequence>
<dbReference type="EMBL" id="NHYE01005659">
    <property type="protein sequence ID" value="PPQ64998.1"/>
    <property type="molecule type" value="Genomic_DNA"/>
</dbReference>
<dbReference type="STRING" id="231916.A0A409VFG3"/>
<comment type="subcellular location">
    <subcellularLocation>
        <location evidence="1">Mitochondrion</location>
    </subcellularLocation>
</comment>
<dbReference type="PANTHER" id="PTHR28055">
    <property type="entry name" value="ALTERED INHERITANCE OF MITOCHONDRIA PROTEIN 41, MITOCHONDRIAL"/>
    <property type="match status" value="1"/>
</dbReference>
<gene>
    <name evidence="1" type="primary">AIM41</name>
    <name evidence="2" type="ORF">CVT26_015707</name>
</gene>
<comment type="similarity">
    <text evidence="1">Belongs to the AIM41 family.</text>
</comment>
<dbReference type="GO" id="GO:0016884">
    <property type="term" value="F:carbon-nitrogen ligase activity, with glutamine as amido-N-donor"/>
    <property type="evidence" value="ECO:0007669"/>
    <property type="project" value="UniProtKB-UniRule"/>
</dbReference>
<keyword evidence="1" id="KW-0496">Mitochondrion</keyword>
<evidence type="ECO:0000256" key="1">
    <source>
        <dbReference type="RuleBase" id="RU365099"/>
    </source>
</evidence>
<dbReference type="GO" id="GO:0005739">
    <property type="term" value="C:mitochondrion"/>
    <property type="evidence" value="ECO:0007669"/>
    <property type="project" value="UniProtKB-SubCell"/>
</dbReference>
<dbReference type="InParanoid" id="A0A409VFG3"/>
<dbReference type="InterPro" id="IPR042184">
    <property type="entry name" value="YqeY/Aim41_N"/>
</dbReference>